<dbReference type="Proteomes" id="UP000192674">
    <property type="component" value="Unassembled WGS sequence"/>
</dbReference>
<dbReference type="PANTHER" id="PTHR33993:SF14">
    <property type="entry name" value="GB|AAF24581.1"/>
    <property type="match status" value="1"/>
</dbReference>
<evidence type="ECO:0000313" key="3">
    <source>
        <dbReference type="Proteomes" id="UP000192674"/>
    </source>
</evidence>
<dbReference type="EMBL" id="FWXV01000002">
    <property type="protein sequence ID" value="SMC85251.1"/>
    <property type="molecule type" value="Genomic_DNA"/>
</dbReference>
<dbReference type="InterPro" id="IPR052164">
    <property type="entry name" value="Anthracycline_SecMetBiosynth"/>
</dbReference>
<feature type="domain" description="VOC" evidence="1">
    <location>
        <begin position="4"/>
        <end position="110"/>
    </location>
</feature>
<dbReference type="InterPro" id="IPR053863">
    <property type="entry name" value="Glyoxy/Ble-like_N"/>
</dbReference>
<evidence type="ECO:0000313" key="2">
    <source>
        <dbReference type="EMBL" id="SMC85251.1"/>
    </source>
</evidence>
<evidence type="ECO:0000259" key="1">
    <source>
        <dbReference type="PROSITE" id="PS51819"/>
    </source>
</evidence>
<name>A0A1Y5XEW3_KIBAR</name>
<dbReference type="Pfam" id="PF22677">
    <property type="entry name" value="Ble-like_N"/>
    <property type="match status" value="1"/>
</dbReference>
<accession>A0A1Y5XEW3</accession>
<dbReference type="OrthoDB" id="9793039at2"/>
<protein>
    <recommendedName>
        <fullName evidence="1">VOC domain-containing protein</fullName>
    </recommendedName>
</protein>
<gene>
    <name evidence="2" type="ORF">SAMN05661093_02072</name>
</gene>
<dbReference type="Gene3D" id="3.10.180.10">
    <property type="entry name" value="2,3-Dihydroxybiphenyl 1,2-Dioxygenase, domain 1"/>
    <property type="match status" value="1"/>
</dbReference>
<dbReference type="CDD" id="cd07247">
    <property type="entry name" value="SgaA_N_like"/>
    <property type="match status" value="1"/>
</dbReference>
<dbReference type="SUPFAM" id="SSF54593">
    <property type="entry name" value="Glyoxalase/Bleomycin resistance protein/Dihydroxybiphenyl dioxygenase"/>
    <property type="match status" value="1"/>
</dbReference>
<dbReference type="AlphaFoldDB" id="A0A1Y5XEW3"/>
<sequence>MSGEVNWFELAVDDTAKATKFFGTVLGWQTAPFEGQDYHLVTNGAAGAIAPKSAELPASRVYFHVADLDATLAKIGELGGKPGDTIPIPGFGRIAHCHDDQGTSFSLFQPN</sequence>
<reference evidence="2 3" key="1">
    <citation type="submission" date="2017-04" db="EMBL/GenBank/DDBJ databases">
        <authorList>
            <person name="Afonso C.L."/>
            <person name="Miller P.J."/>
            <person name="Scott M.A."/>
            <person name="Spackman E."/>
            <person name="Goraichik I."/>
            <person name="Dimitrov K.M."/>
            <person name="Suarez D.L."/>
            <person name="Swayne D.E."/>
        </authorList>
    </citation>
    <scope>NUCLEOTIDE SEQUENCE [LARGE SCALE GENOMIC DNA]</scope>
    <source>
        <strain evidence="2 3">DSM 43828</strain>
    </source>
</reference>
<dbReference type="InterPro" id="IPR029068">
    <property type="entry name" value="Glyas_Bleomycin-R_OHBP_Dase"/>
</dbReference>
<dbReference type="RefSeq" id="WP_084425782.1">
    <property type="nucleotide sequence ID" value="NZ_FWXV01000002.1"/>
</dbReference>
<dbReference type="PANTHER" id="PTHR33993">
    <property type="entry name" value="GLYOXALASE-RELATED"/>
    <property type="match status" value="1"/>
</dbReference>
<keyword evidence="3" id="KW-1185">Reference proteome</keyword>
<dbReference type="InterPro" id="IPR037523">
    <property type="entry name" value="VOC_core"/>
</dbReference>
<proteinExistence type="predicted"/>
<dbReference type="PROSITE" id="PS51819">
    <property type="entry name" value="VOC"/>
    <property type="match status" value="1"/>
</dbReference>
<organism evidence="2 3">
    <name type="scientific">Kibdelosporangium aridum</name>
    <dbReference type="NCBI Taxonomy" id="2030"/>
    <lineage>
        <taxon>Bacteria</taxon>
        <taxon>Bacillati</taxon>
        <taxon>Actinomycetota</taxon>
        <taxon>Actinomycetes</taxon>
        <taxon>Pseudonocardiales</taxon>
        <taxon>Pseudonocardiaceae</taxon>
        <taxon>Kibdelosporangium</taxon>
    </lineage>
</organism>